<keyword evidence="2" id="KW-1185">Reference proteome</keyword>
<evidence type="ECO:0000313" key="1">
    <source>
        <dbReference type="EMBL" id="BDD53500.1"/>
    </source>
</evidence>
<name>A0ABM7W1R4_9ENTR</name>
<accession>A0ABM7W1R4</accession>
<evidence type="ECO:0000313" key="2">
    <source>
        <dbReference type="Proteomes" id="UP001320460"/>
    </source>
</evidence>
<protein>
    <submittedName>
        <fullName evidence="1">Uncharacterized protein</fullName>
    </submittedName>
</protein>
<gene>
    <name evidence="1" type="ORF">PDTA9734_49870</name>
</gene>
<sequence length="41" mass="5014">MLQVQCENIWFGWRHFIRGVRTFIFYTVLQLYKTLPLQVPA</sequence>
<proteinExistence type="predicted"/>
<dbReference type="Proteomes" id="UP001320460">
    <property type="component" value="Chromosome"/>
</dbReference>
<reference evidence="1 2" key="1">
    <citation type="submission" date="2021-12" db="EMBL/GenBank/DDBJ databases">
        <title>Complete genome sequence of Phytobacter diazotrophicus TA9734.</title>
        <authorList>
            <person name="Kubota H."/>
            <person name="Nakayama Y."/>
            <person name="Ariyoshi T."/>
        </authorList>
    </citation>
    <scope>NUCLEOTIDE SEQUENCE [LARGE SCALE GENOMIC DNA]</scope>
    <source>
        <strain evidence="1 2">TA9734</strain>
    </source>
</reference>
<dbReference type="EMBL" id="AP025334">
    <property type="protein sequence ID" value="BDD53500.1"/>
    <property type="molecule type" value="Genomic_DNA"/>
</dbReference>
<organism evidence="1 2">
    <name type="scientific">Phytobacter diazotrophicus</name>
    <dbReference type="NCBI Taxonomy" id="395631"/>
    <lineage>
        <taxon>Bacteria</taxon>
        <taxon>Pseudomonadati</taxon>
        <taxon>Pseudomonadota</taxon>
        <taxon>Gammaproteobacteria</taxon>
        <taxon>Enterobacterales</taxon>
        <taxon>Enterobacteriaceae</taxon>
        <taxon>Phytobacter</taxon>
    </lineage>
</organism>